<dbReference type="PROSITE" id="PS50880">
    <property type="entry name" value="TOPRIM"/>
    <property type="match status" value="1"/>
</dbReference>
<dbReference type="InterPro" id="IPR013264">
    <property type="entry name" value="DNAG_N"/>
</dbReference>
<comment type="catalytic activity">
    <reaction evidence="12">
        <text>ssDNA + n NTP = ssDNA/pppN(pN)n-1 hybrid + (n-1) diphosphate.</text>
        <dbReference type="EC" id="2.7.7.101"/>
    </reaction>
</comment>
<dbReference type="GO" id="GO:1990077">
    <property type="term" value="C:primosome complex"/>
    <property type="evidence" value="ECO:0007669"/>
    <property type="project" value="UniProtKB-KW"/>
</dbReference>
<evidence type="ECO:0000256" key="12">
    <source>
        <dbReference type="HAMAP-Rule" id="MF_00974"/>
    </source>
</evidence>
<dbReference type="GO" id="GO:0003677">
    <property type="term" value="F:DNA binding"/>
    <property type="evidence" value="ECO:0007669"/>
    <property type="project" value="UniProtKB-KW"/>
</dbReference>
<dbReference type="InterPro" id="IPR036185">
    <property type="entry name" value="DNA_heli_DnaB-like_N_sf"/>
</dbReference>
<keyword evidence="4 12" id="KW-0548">Nucleotidyltransferase</keyword>
<keyword evidence="15" id="KW-0175">Coiled coil</keyword>
<dbReference type="RefSeq" id="WP_066145906.1">
    <property type="nucleotide sequence ID" value="NZ_JACIDF010000002.1"/>
</dbReference>
<protein>
    <recommendedName>
        <fullName evidence="12 13">DNA primase</fullName>
        <ecNumber evidence="12">2.7.7.101</ecNumber>
    </recommendedName>
</protein>
<dbReference type="Pfam" id="PF08275">
    <property type="entry name" value="DNAG_N"/>
    <property type="match status" value="1"/>
</dbReference>
<dbReference type="SUPFAM" id="SSF56731">
    <property type="entry name" value="DNA primase core"/>
    <property type="match status" value="1"/>
</dbReference>
<dbReference type="PIRSF" id="PIRSF002811">
    <property type="entry name" value="DnaG"/>
    <property type="match status" value="1"/>
</dbReference>
<keyword evidence="5 12" id="KW-0235">DNA replication</keyword>
<dbReference type="InterPro" id="IPR050219">
    <property type="entry name" value="DnaG_primase"/>
</dbReference>
<dbReference type="Pfam" id="PF13155">
    <property type="entry name" value="Toprim_2"/>
    <property type="match status" value="1"/>
</dbReference>
<dbReference type="SMART" id="SM00493">
    <property type="entry name" value="TOPRIM"/>
    <property type="match status" value="1"/>
</dbReference>
<dbReference type="CDD" id="cd03364">
    <property type="entry name" value="TOPRIM_DnaG_primases"/>
    <property type="match status" value="1"/>
</dbReference>
<dbReference type="Gene3D" id="3.90.980.10">
    <property type="entry name" value="DNA primase, catalytic core, N-terminal domain"/>
    <property type="match status" value="1"/>
</dbReference>
<feature type="zinc finger region" description="CHC2-type" evidence="12 14">
    <location>
        <begin position="40"/>
        <end position="64"/>
    </location>
</feature>
<dbReference type="SUPFAM" id="SSF48024">
    <property type="entry name" value="N-terminal domain of DnaB helicase"/>
    <property type="match status" value="1"/>
</dbReference>
<dbReference type="Pfam" id="PF01807">
    <property type="entry name" value="Zn_ribbon_DnaG"/>
    <property type="match status" value="1"/>
</dbReference>
<dbReference type="InterPro" id="IPR037068">
    <property type="entry name" value="DNA_primase_core_N_sf"/>
</dbReference>
<keyword evidence="1 12" id="KW-0240">DNA-directed RNA polymerase</keyword>
<dbReference type="EMBL" id="JARTLI010000004">
    <property type="protein sequence ID" value="MED5050874.1"/>
    <property type="molecule type" value="Genomic_DNA"/>
</dbReference>
<evidence type="ECO:0000256" key="7">
    <source>
        <dbReference type="ARBA" id="ARBA00022771"/>
    </source>
</evidence>
<dbReference type="GO" id="GO:0000428">
    <property type="term" value="C:DNA-directed RNA polymerase complex"/>
    <property type="evidence" value="ECO:0007669"/>
    <property type="project" value="UniProtKB-KW"/>
</dbReference>
<accession>A0ABD5ISU0</accession>
<dbReference type="GO" id="GO:0003899">
    <property type="term" value="F:DNA-directed RNA polymerase activity"/>
    <property type="evidence" value="ECO:0007669"/>
    <property type="project" value="UniProtKB-UniRule"/>
</dbReference>
<dbReference type="FunFam" id="3.90.980.10:FF:000001">
    <property type="entry name" value="DNA primase"/>
    <property type="match status" value="1"/>
</dbReference>
<comment type="function">
    <text evidence="12 13">RNA polymerase that catalyzes the synthesis of short RNA molecules used as primers for DNA polymerase during DNA replication.</text>
</comment>
<evidence type="ECO:0000313" key="18">
    <source>
        <dbReference type="EMBL" id="MED5050874.1"/>
    </source>
</evidence>
<dbReference type="Gene3D" id="3.40.1360.10">
    <property type="match status" value="1"/>
</dbReference>
<dbReference type="SUPFAM" id="SSF57783">
    <property type="entry name" value="Zinc beta-ribbon"/>
    <property type="match status" value="1"/>
</dbReference>
<evidence type="ECO:0000256" key="4">
    <source>
        <dbReference type="ARBA" id="ARBA00022695"/>
    </source>
</evidence>
<comment type="domain">
    <text evidence="12">Contains an N-terminal zinc-binding domain, a central core domain that contains the primase activity, and a C-terminal DnaB-binding domain.</text>
</comment>
<dbReference type="Gene3D" id="3.90.580.10">
    <property type="entry name" value="Zinc finger, CHC2-type domain"/>
    <property type="match status" value="1"/>
</dbReference>
<keyword evidence="10 12" id="KW-0238">DNA-binding</keyword>
<keyword evidence="7 12" id="KW-0863">Zinc-finger</keyword>
<evidence type="ECO:0000256" key="8">
    <source>
        <dbReference type="ARBA" id="ARBA00022833"/>
    </source>
</evidence>
<dbReference type="PANTHER" id="PTHR30313">
    <property type="entry name" value="DNA PRIMASE"/>
    <property type="match status" value="1"/>
</dbReference>
<comment type="subunit">
    <text evidence="12">Monomer. Interacts with DnaB.</text>
</comment>
<keyword evidence="11 12" id="KW-0804">Transcription</keyword>
<keyword evidence="2 12" id="KW-0639">Primosome</keyword>
<reference evidence="17 19" key="1">
    <citation type="submission" date="2023-01" db="EMBL/GenBank/DDBJ databases">
        <title>Genome-based reclassification of Anoxybacillus geothermalis as a later heterotypic synonym of Anoxybacillus rupiensis.</title>
        <authorList>
            <person name="Inan Bektas K."/>
            <person name="Canakci S."/>
            <person name="Belduz A.A."/>
            <person name="Guler H.H."/>
        </authorList>
    </citation>
    <scope>NUCLEOTIDE SEQUENCE [LARGE SCALE GENOMIC DNA]</scope>
    <source>
        <strain evidence="17 19">DSM 17127</strain>
    </source>
</reference>
<dbReference type="Pfam" id="PF10410">
    <property type="entry name" value="DnaB_bind"/>
    <property type="match status" value="1"/>
</dbReference>
<evidence type="ECO:0000256" key="9">
    <source>
        <dbReference type="ARBA" id="ARBA00022842"/>
    </source>
</evidence>
<evidence type="ECO:0000256" key="2">
    <source>
        <dbReference type="ARBA" id="ARBA00022515"/>
    </source>
</evidence>
<dbReference type="NCBIfam" id="TIGR01391">
    <property type="entry name" value="dnaG"/>
    <property type="match status" value="1"/>
</dbReference>
<dbReference type="InterPro" id="IPR002694">
    <property type="entry name" value="Znf_CHC2"/>
</dbReference>
<evidence type="ECO:0000313" key="17">
    <source>
        <dbReference type="EMBL" id="MDE8562628.1"/>
    </source>
</evidence>
<evidence type="ECO:0000259" key="16">
    <source>
        <dbReference type="PROSITE" id="PS50880"/>
    </source>
</evidence>
<evidence type="ECO:0000313" key="20">
    <source>
        <dbReference type="Proteomes" id="UP001339962"/>
    </source>
</evidence>
<dbReference type="InterPro" id="IPR019475">
    <property type="entry name" value="DNA_primase_DnaB-bd"/>
</dbReference>
<comment type="caution">
    <text evidence="18">The sequence shown here is derived from an EMBL/GenBank/DDBJ whole genome shotgun (WGS) entry which is preliminary data.</text>
</comment>
<gene>
    <name evidence="12 18" type="primary">dnaG</name>
    <name evidence="18" type="ORF">P9850_03180</name>
    <name evidence="17" type="ORF">PNH38_01880</name>
</gene>
<dbReference type="SMART" id="SM00400">
    <property type="entry name" value="ZnF_CHCC"/>
    <property type="match status" value="1"/>
</dbReference>
<dbReference type="Gene3D" id="6.10.140.360">
    <property type="match status" value="1"/>
</dbReference>
<feature type="domain" description="Toprim" evidence="16">
    <location>
        <begin position="262"/>
        <end position="343"/>
    </location>
</feature>
<dbReference type="InterPro" id="IPR030846">
    <property type="entry name" value="DnaG_bac"/>
</dbReference>
<dbReference type="InterPro" id="IPR034151">
    <property type="entry name" value="TOPRIM_DnaG_bac"/>
</dbReference>
<evidence type="ECO:0000256" key="6">
    <source>
        <dbReference type="ARBA" id="ARBA00022723"/>
    </source>
</evidence>
<dbReference type="HAMAP" id="MF_00974">
    <property type="entry name" value="DNA_primase_DnaG"/>
    <property type="match status" value="1"/>
</dbReference>
<comment type="similarity">
    <text evidence="12 13">Belongs to the DnaG primase family.</text>
</comment>
<keyword evidence="8 12" id="KW-0862">Zinc</keyword>
<evidence type="ECO:0000256" key="3">
    <source>
        <dbReference type="ARBA" id="ARBA00022679"/>
    </source>
</evidence>
<dbReference type="GO" id="GO:0008270">
    <property type="term" value="F:zinc ion binding"/>
    <property type="evidence" value="ECO:0007669"/>
    <property type="project" value="UniProtKB-UniRule"/>
</dbReference>
<dbReference type="PANTHER" id="PTHR30313:SF2">
    <property type="entry name" value="DNA PRIMASE"/>
    <property type="match status" value="1"/>
</dbReference>
<dbReference type="AlphaFoldDB" id="A0ABD5ISU0"/>
<evidence type="ECO:0000256" key="14">
    <source>
        <dbReference type="PIRSR" id="PIRSR002811-1"/>
    </source>
</evidence>
<dbReference type="FunFam" id="3.90.580.10:FF:000001">
    <property type="entry name" value="DNA primase"/>
    <property type="match status" value="1"/>
</dbReference>
<dbReference type="Gene3D" id="1.10.860.10">
    <property type="entry name" value="DNAb Helicase, Chain A"/>
    <property type="match status" value="1"/>
</dbReference>
<dbReference type="InterPro" id="IPR006295">
    <property type="entry name" value="DNA_primase_DnaG"/>
</dbReference>
<dbReference type="EC" id="2.7.7.101" evidence="12"/>
<proteinExistence type="inferred from homology"/>
<reference evidence="18 20" key="2">
    <citation type="submission" date="2023-03" db="EMBL/GenBank/DDBJ databases">
        <title>Bacillus Genome Sequencing.</title>
        <authorList>
            <person name="Dunlap C."/>
        </authorList>
    </citation>
    <scope>NUCLEOTIDE SEQUENCE [LARGE SCALE GENOMIC DNA]</scope>
    <source>
        <strain evidence="18 20">NRS-38</strain>
    </source>
</reference>
<keyword evidence="9" id="KW-0460">Magnesium</keyword>
<evidence type="ECO:0000256" key="15">
    <source>
        <dbReference type="SAM" id="Coils"/>
    </source>
</evidence>
<comment type="cofactor">
    <cofactor evidence="12 13 14">
        <name>Zn(2+)</name>
        <dbReference type="ChEBI" id="CHEBI:29105"/>
    </cofactor>
    <text evidence="12 13 14">Binds 1 zinc ion per monomer.</text>
</comment>
<dbReference type="InterPro" id="IPR006171">
    <property type="entry name" value="TOPRIM_dom"/>
</dbReference>
<keyword evidence="6 12" id="KW-0479">Metal-binding</keyword>
<evidence type="ECO:0000256" key="11">
    <source>
        <dbReference type="ARBA" id="ARBA00023163"/>
    </source>
</evidence>
<dbReference type="Proteomes" id="UP001213979">
    <property type="component" value="Unassembled WGS sequence"/>
</dbReference>
<evidence type="ECO:0000313" key="19">
    <source>
        <dbReference type="Proteomes" id="UP001213979"/>
    </source>
</evidence>
<evidence type="ECO:0000256" key="13">
    <source>
        <dbReference type="PIRNR" id="PIRNR002811"/>
    </source>
</evidence>
<feature type="coiled-coil region" evidence="15">
    <location>
        <begin position="417"/>
        <end position="444"/>
    </location>
</feature>
<evidence type="ECO:0000256" key="10">
    <source>
        <dbReference type="ARBA" id="ARBA00023125"/>
    </source>
</evidence>
<organism evidence="18 20">
    <name type="scientific">Anoxybacteroides rupiense</name>
    <dbReference type="NCBI Taxonomy" id="311460"/>
    <lineage>
        <taxon>Bacteria</taxon>
        <taxon>Bacillati</taxon>
        <taxon>Bacillota</taxon>
        <taxon>Bacilli</taxon>
        <taxon>Bacillales</taxon>
        <taxon>Anoxybacillaceae</taxon>
        <taxon>Anoxybacteroides</taxon>
    </lineage>
</organism>
<evidence type="ECO:0000256" key="5">
    <source>
        <dbReference type="ARBA" id="ARBA00022705"/>
    </source>
</evidence>
<sequence length="600" mass="68390">MGYRIPEEMIEEIRRSVDIVDVISDYVQLKKQGRNYFGLCPFHGEKTPSFSVSPEKQIFHCFGCGAGGNVFSFLMDIEGLSFTDAAARLAARANIDLAPLPLDHQHKRSAEASDAKKMIEAHELLKKFYHHLLINTKEGQHALDYLQERGMTREVIEQFEIGYSPHSWDFAVKFLKSRGFPLDLMEKAGLVIRKENGEYFDRFRNRVMFPIHNHHGEAVAFSGRILGEGQPKYLNSPETSIFHKGKILYNFHQARLHIRKLQQAVLFEGFADVISAFKAGVSNAIATMGTALTDEQARILRRNVESIVICYDGDTAGVEATLRAAELLEKAGCYVRIAAVPDGLDPDEYIRTYGLERFRHNVLEASGTLMAFKMAYLRKGKNLQNESEQIRYIEEALKEIAQLSNPVELDYYLRQLADEFSLSLSALQQQLERYKKTRTAASSNSRQSTAAPQLPSKKLFPAFHNAERLLLAHMLRNRDVAFTVQQTIQGDFNIEEHRAIAAYIYAFYEEGNEPDVSALVARIPDGLKPLVTELSMMLINENLSSQELNDYMKHVLNYPKWLNLKQKEQEKIEAERQKDFLRAARIAKEILEMKKLLSSS</sequence>
<dbReference type="EMBL" id="JAQOTG010000001">
    <property type="protein sequence ID" value="MDE8562628.1"/>
    <property type="molecule type" value="Genomic_DNA"/>
</dbReference>
<dbReference type="Proteomes" id="UP001339962">
    <property type="component" value="Unassembled WGS sequence"/>
</dbReference>
<dbReference type="InterPro" id="IPR036977">
    <property type="entry name" value="DNA_primase_Znf_CHC2"/>
</dbReference>
<dbReference type="InterPro" id="IPR016136">
    <property type="entry name" value="DNA_helicase_N/primase_C"/>
</dbReference>
<name>A0ABD5ISU0_9BACL</name>
<keyword evidence="19" id="KW-1185">Reference proteome</keyword>
<keyword evidence="3 12" id="KW-0808">Transferase</keyword>
<dbReference type="GO" id="GO:0006269">
    <property type="term" value="P:DNA replication, synthesis of primer"/>
    <property type="evidence" value="ECO:0007669"/>
    <property type="project" value="UniProtKB-UniRule"/>
</dbReference>
<evidence type="ECO:0000256" key="1">
    <source>
        <dbReference type="ARBA" id="ARBA00022478"/>
    </source>
</evidence>